<dbReference type="Proteomes" id="UP000522262">
    <property type="component" value="Unassembled WGS sequence"/>
</dbReference>
<dbReference type="EMBL" id="JAAOAM010000114">
    <property type="protein sequence ID" value="KAF5546624.1"/>
    <property type="molecule type" value="Genomic_DNA"/>
</dbReference>
<evidence type="ECO:0000313" key="3">
    <source>
        <dbReference type="Proteomes" id="UP000522262"/>
    </source>
</evidence>
<reference evidence="2 3" key="1">
    <citation type="submission" date="2020-05" db="EMBL/GenBank/DDBJ databases">
        <title>Identification and distribution of gene clusters putatively required for synthesis of sphingolipid metabolism inhibitors in phylogenetically diverse species of the filamentous fungus Fusarium.</title>
        <authorList>
            <person name="Kim H.-S."/>
            <person name="Busman M."/>
            <person name="Brown D.W."/>
            <person name="Divon H."/>
            <person name="Uhlig S."/>
            <person name="Proctor R.H."/>
        </authorList>
    </citation>
    <scope>NUCLEOTIDE SEQUENCE [LARGE SCALE GENOMIC DNA]</scope>
    <source>
        <strain evidence="2 3">NRRL 53147</strain>
    </source>
</reference>
<feature type="compositionally biased region" description="Basic and acidic residues" evidence="1">
    <location>
        <begin position="131"/>
        <end position="147"/>
    </location>
</feature>
<keyword evidence="3" id="KW-1185">Reference proteome</keyword>
<accession>A0A8H5MZB3</accession>
<sequence length="168" mass="18859">MCFFKSEEQHLRGQNAWKYRHTNFVFNNAGGQYIERKGADALRAGMPGKGPLYEHGPIRSHAIPHRLRPRDDHTASPTFKNVNWDGGGNGESQLRRVSPLGSVRSECHSPEPVFKKVDWKAKRNPKSKSARPRDAPMIDAHKLDNIKEGGLGRPPLGSQKTQDPEKGF</sequence>
<name>A0A8H5MZB3_9HYPO</name>
<organism evidence="2 3">
    <name type="scientific">Fusarium mexicanum</name>
    <dbReference type="NCBI Taxonomy" id="751941"/>
    <lineage>
        <taxon>Eukaryota</taxon>
        <taxon>Fungi</taxon>
        <taxon>Dikarya</taxon>
        <taxon>Ascomycota</taxon>
        <taxon>Pezizomycotina</taxon>
        <taxon>Sordariomycetes</taxon>
        <taxon>Hypocreomycetidae</taxon>
        <taxon>Hypocreales</taxon>
        <taxon>Nectriaceae</taxon>
        <taxon>Fusarium</taxon>
        <taxon>Fusarium fujikuroi species complex</taxon>
    </lineage>
</organism>
<feature type="region of interest" description="Disordered" evidence="1">
    <location>
        <begin position="68"/>
        <end position="168"/>
    </location>
</feature>
<evidence type="ECO:0000313" key="2">
    <source>
        <dbReference type="EMBL" id="KAF5546624.1"/>
    </source>
</evidence>
<evidence type="ECO:0000256" key="1">
    <source>
        <dbReference type="SAM" id="MobiDB-lite"/>
    </source>
</evidence>
<dbReference type="AlphaFoldDB" id="A0A8H5MZB3"/>
<gene>
    <name evidence="2" type="ORF">FMEXI_5647</name>
</gene>
<proteinExistence type="predicted"/>
<feature type="compositionally biased region" description="Basic and acidic residues" evidence="1">
    <location>
        <begin position="105"/>
        <end position="121"/>
    </location>
</feature>
<comment type="caution">
    <text evidence="2">The sequence shown here is derived from an EMBL/GenBank/DDBJ whole genome shotgun (WGS) entry which is preliminary data.</text>
</comment>
<protein>
    <submittedName>
        <fullName evidence="2">Uncharacterized protein</fullName>
    </submittedName>
</protein>